<sequence length="116" mass="11206">MGNVASYIGQLFVSVCNIVVGAVLNTVGIPLAGAAFMSAGVSGAIHAVGSWTAGEPANWSSFGKEYGIGIATGLTGGVVGHAAAVVGKAVTGVEAVANVTSKVANSVKAYGKVAAK</sequence>
<dbReference type="Proteomes" id="UP001212841">
    <property type="component" value="Unassembled WGS sequence"/>
</dbReference>
<organism evidence="1 2">
    <name type="scientific">Rhizophlyctis rosea</name>
    <dbReference type="NCBI Taxonomy" id="64517"/>
    <lineage>
        <taxon>Eukaryota</taxon>
        <taxon>Fungi</taxon>
        <taxon>Fungi incertae sedis</taxon>
        <taxon>Chytridiomycota</taxon>
        <taxon>Chytridiomycota incertae sedis</taxon>
        <taxon>Chytridiomycetes</taxon>
        <taxon>Rhizophlyctidales</taxon>
        <taxon>Rhizophlyctidaceae</taxon>
        <taxon>Rhizophlyctis</taxon>
    </lineage>
</organism>
<feature type="non-terminal residue" evidence="1">
    <location>
        <position position="116"/>
    </location>
</feature>
<keyword evidence="2" id="KW-1185">Reference proteome</keyword>
<comment type="caution">
    <text evidence="1">The sequence shown here is derived from an EMBL/GenBank/DDBJ whole genome shotgun (WGS) entry which is preliminary data.</text>
</comment>
<gene>
    <name evidence="1" type="ORF">HK097_006061</name>
</gene>
<evidence type="ECO:0000313" key="1">
    <source>
        <dbReference type="EMBL" id="KAJ3052563.1"/>
    </source>
</evidence>
<name>A0AAD5X5A7_9FUNG</name>
<protein>
    <submittedName>
        <fullName evidence="1">Uncharacterized protein</fullName>
    </submittedName>
</protein>
<accession>A0AAD5X5A7</accession>
<dbReference type="AlphaFoldDB" id="A0AAD5X5A7"/>
<proteinExistence type="predicted"/>
<reference evidence="1" key="1">
    <citation type="submission" date="2020-05" db="EMBL/GenBank/DDBJ databases">
        <title>Phylogenomic resolution of chytrid fungi.</title>
        <authorList>
            <person name="Stajich J.E."/>
            <person name="Amses K."/>
            <person name="Simmons R."/>
            <person name="Seto K."/>
            <person name="Myers J."/>
            <person name="Bonds A."/>
            <person name="Quandt C.A."/>
            <person name="Barry K."/>
            <person name="Liu P."/>
            <person name="Grigoriev I."/>
            <person name="Longcore J.E."/>
            <person name="James T.Y."/>
        </authorList>
    </citation>
    <scope>NUCLEOTIDE SEQUENCE</scope>
    <source>
        <strain evidence="1">JEL0318</strain>
    </source>
</reference>
<dbReference type="EMBL" id="JADGJD010000284">
    <property type="protein sequence ID" value="KAJ3052563.1"/>
    <property type="molecule type" value="Genomic_DNA"/>
</dbReference>
<evidence type="ECO:0000313" key="2">
    <source>
        <dbReference type="Proteomes" id="UP001212841"/>
    </source>
</evidence>